<evidence type="ECO:0000256" key="4">
    <source>
        <dbReference type="ARBA" id="ARBA00022679"/>
    </source>
</evidence>
<keyword evidence="5" id="KW-0547">Nucleotide-binding</keyword>
<evidence type="ECO:0000256" key="7">
    <source>
        <dbReference type="ARBA" id="ARBA00022840"/>
    </source>
</evidence>
<evidence type="ECO:0000313" key="9">
    <source>
        <dbReference type="EMBL" id="ODQ63979.1"/>
    </source>
</evidence>
<gene>
    <name evidence="9" type="ORF">NADFUDRAFT_67344</name>
</gene>
<name>A0A1E3PEY6_9ASCO</name>
<evidence type="ECO:0000256" key="1">
    <source>
        <dbReference type="ARBA" id="ARBA00011003"/>
    </source>
</evidence>
<dbReference type="Gene3D" id="3.40.50.300">
    <property type="entry name" value="P-loop containing nucleotide triphosphate hydrolases"/>
    <property type="match status" value="1"/>
</dbReference>
<proteinExistence type="inferred from homology"/>
<evidence type="ECO:0000256" key="2">
    <source>
        <dbReference type="ARBA" id="ARBA00018706"/>
    </source>
</evidence>
<protein>
    <recommendedName>
        <fullName evidence="3">Polynucleotide 5'-hydroxyl-kinase GRC3</fullName>
    </recommendedName>
    <alternativeName>
        <fullName evidence="2">Polynucleotide 5'-hydroxyl-kinase grc3</fullName>
    </alternativeName>
</protein>
<organism evidence="9 10">
    <name type="scientific">Nadsonia fulvescens var. elongata DSM 6958</name>
    <dbReference type="NCBI Taxonomy" id="857566"/>
    <lineage>
        <taxon>Eukaryota</taxon>
        <taxon>Fungi</taxon>
        <taxon>Dikarya</taxon>
        <taxon>Ascomycota</taxon>
        <taxon>Saccharomycotina</taxon>
        <taxon>Dipodascomycetes</taxon>
        <taxon>Dipodascales</taxon>
        <taxon>Dipodascales incertae sedis</taxon>
        <taxon>Nadsonia</taxon>
    </lineage>
</organism>
<sequence length="713" mass="77308">MKRKTAVSAFAQRKIVKVDDVVLSSQTVSEVASEVVSEAASPDSLEIVDSELEDTEEITGLEYEVEEVTDIPVREVSVDNRPPVTISSFQPVLNENIFEYEHSTIYGLVSGETLVLAGAYTLRVHKGCVCVAGSVIHASDEAFTIYAPNKIGGGSCALPRIECVQVRDLSRSSSSSPEELVDSISRTGESRMDRFRAVIKIGSLSSTTKFQNMRRIGNIAPPFKNLWSLSTTNSEKKSYESIYQIPANEAPPLVFSPPKSWTQACEVVGNYSPAETASDITASVTLVAGTKNSGKSAISRVLTNGLLYDLDAVAYLDLDPGQTLFSPPGEISLHVVSKPLLSNQSFTYSSTTEGDYKLIQSHHLGNLSPKDNPSYYLAMIAALFKIYKESLLRASPMMPLVINTPGWTRGLGLDLLIEITKLVVPSHIIFLGTSEAYDEVLPMVESAANSQSNVKVNGVRVLTPEPFFTNSNPNLASVTPVSSSDLRTLKIMHYLHADFDFSRKLSAVPPYQVRYGSLDYLPLGSGAISGVGIMGSEGIDANDVALALTGTVVGLLAVDLSDNNSFPTTLVSSALQDDANEDADNEYELNDEAGATDVNSINLPWILPEDIPMILDARTSRCLGQAVVHSINSTTRTITLMTPVAETDLAQVVTNKREALVLIRGRLPVPLWELWDRDADGCDAGKYLSRVKEVGAGAGNWRIRRNVMRRGYA</sequence>
<dbReference type="GO" id="GO:0051731">
    <property type="term" value="F:polynucleotide 5'-hydroxyl-kinase activity"/>
    <property type="evidence" value="ECO:0007669"/>
    <property type="project" value="InterPro"/>
</dbReference>
<reference evidence="9 10" key="1">
    <citation type="journal article" date="2016" name="Proc. Natl. Acad. Sci. U.S.A.">
        <title>Comparative genomics of biotechnologically important yeasts.</title>
        <authorList>
            <person name="Riley R."/>
            <person name="Haridas S."/>
            <person name="Wolfe K.H."/>
            <person name="Lopes M.R."/>
            <person name="Hittinger C.T."/>
            <person name="Goeker M."/>
            <person name="Salamov A.A."/>
            <person name="Wisecaver J.H."/>
            <person name="Long T.M."/>
            <person name="Calvey C.H."/>
            <person name="Aerts A.L."/>
            <person name="Barry K.W."/>
            <person name="Choi C."/>
            <person name="Clum A."/>
            <person name="Coughlan A.Y."/>
            <person name="Deshpande S."/>
            <person name="Douglass A.P."/>
            <person name="Hanson S.J."/>
            <person name="Klenk H.-P."/>
            <person name="LaButti K.M."/>
            <person name="Lapidus A."/>
            <person name="Lindquist E.A."/>
            <person name="Lipzen A.M."/>
            <person name="Meier-Kolthoff J.P."/>
            <person name="Ohm R.A."/>
            <person name="Otillar R.P."/>
            <person name="Pangilinan J.L."/>
            <person name="Peng Y."/>
            <person name="Rokas A."/>
            <person name="Rosa C.A."/>
            <person name="Scheuner C."/>
            <person name="Sibirny A.A."/>
            <person name="Slot J.C."/>
            <person name="Stielow J.B."/>
            <person name="Sun H."/>
            <person name="Kurtzman C.P."/>
            <person name="Blackwell M."/>
            <person name="Grigoriev I.V."/>
            <person name="Jeffries T.W."/>
        </authorList>
    </citation>
    <scope>NUCLEOTIDE SEQUENCE [LARGE SCALE GENOMIC DNA]</scope>
    <source>
        <strain evidence="9 10">DSM 6958</strain>
    </source>
</reference>
<dbReference type="GO" id="GO:0005634">
    <property type="term" value="C:nucleus"/>
    <property type="evidence" value="ECO:0007669"/>
    <property type="project" value="TreeGrafter"/>
</dbReference>
<dbReference type="GO" id="GO:0005524">
    <property type="term" value="F:ATP binding"/>
    <property type="evidence" value="ECO:0007669"/>
    <property type="project" value="UniProtKB-KW"/>
</dbReference>
<evidence type="ECO:0000256" key="6">
    <source>
        <dbReference type="ARBA" id="ARBA00022777"/>
    </source>
</evidence>
<evidence type="ECO:0000259" key="8">
    <source>
        <dbReference type="Pfam" id="PF16575"/>
    </source>
</evidence>
<comment type="similarity">
    <text evidence="1">Belongs to the Clp1 family. NOL9/GRC3 subfamily.</text>
</comment>
<evidence type="ECO:0000313" key="10">
    <source>
        <dbReference type="Proteomes" id="UP000095009"/>
    </source>
</evidence>
<dbReference type="PANTHER" id="PTHR12755">
    <property type="entry name" value="CLEAVAGE/POLYADENYLATION FACTOR IA SUBUNIT CLP1P"/>
    <property type="match status" value="1"/>
</dbReference>
<keyword evidence="10" id="KW-1185">Reference proteome</keyword>
<keyword evidence="7" id="KW-0067">ATP-binding</keyword>
<dbReference type="OrthoDB" id="4054781at2759"/>
<dbReference type="AlphaFoldDB" id="A0A1E3PEY6"/>
<keyword evidence="6" id="KW-0418">Kinase</keyword>
<dbReference type="Proteomes" id="UP000095009">
    <property type="component" value="Unassembled WGS sequence"/>
</dbReference>
<dbReference type="Pfam" id="PF16575">
    <property type="entry name" value="CLP1_P"/>
    <property type="match status" value="1"/>
</dbReference>
<dbReference type="GO" id="GO:0000448">
    <property type="term" value="P:cleavage in ITS2 between 5.8S rRNA and LSU-rRNA of tricistronic rRNA transcript (SSU-rRNA, 5.8S rRNA, LSU-rRNA)"/>
    <property type="evidence" value="ECO:0007669"/>
    <property type="project" value="TreeGrafter"/>
</dbReference>
<feature type="domain" description="Clp1 P-loop" evidence="8">
    <location>
        <begin position="289"/>
        <end position="459"/>
    </location>
</feature>
<dbReference type="InterPro" id="IPR032319">
    <property type="entry name" value="CLP1_P"/>
</dbReference>
<dbReference type="STRING" id="857566.A0A1E3PEY6"/>
<evidence type="ECO:0000256" key="3">
    <source>
        <dbReference type="ARBA" id="ARBA00019824"/>
    </source>
</evidence>
<dbReference type="InterPro" id="IPR027417">
    <property type="entry name" value="P-loop_NTPase"/>
</dbReference>
<keyword evidence="4" id="KW-0808">Transferase</keyword>
<evidence type="ECO:0000256" key="5">
    <source>
        <dbReference type="ARBA" id="ARBA00022741"/>
    </source>
</evidence>
<dbReference type="EMBL" id="KV454413">
    <property type="protein sequence ID" value="ODQ63979.1"/>
    <property type="molecule type" value="Genomic_DNA"/>
</dbReference>
<accession>A0A1E3PEY6</accession>
<dbReference type="InterPro" id="IPR045116">
    <property type="entry name" value="Clp1/Grc3"/>
</dbReference>
<dbReference type="PANTHER" id="PTHR12755:SF3">
    <property type="entry name" value="POLYNUCLEOTIDE 5'-HYDROXYL-KINASE NOL9"/>
    <property type="match status" value="1"/>
</dbReference>